<sequence length="173" mass="18428">MTDAQPTESERSYNGLPGAFPYAIRSSESLLFKGYVVVATLLTVAIALIFTFGLIGVLAGSSGARGGTFTFSRTFFLFVGLLVVAPLLAPVLLVARRHRRTASSIAYDRGLALSALGFVASLYVGLIISVPPALQESTTSRVVMALYELPQLAGLVPPLLAVGLMYLVHRLLR</sequence>
<dbReference type="Proteomes" id="UP000783863">
    <property type="component" value="Unassembled WGS sequence"/>
</dbReference>
<evidence type="ECO:0000256" key="1">
    <source>
        <dbReference type="SAM" id="Phobius"/>
    </source>
</evidence>
<keyword evidence="1" id="KW-1133">Transmembrane helix</keyword>
<organism evidence="3 4">
    <name type="scientific">Haloarcula salinisoli</name>
    <dbReference type="NCBI Taxonomy" id="2487746"/>
    <lineage>
        <taxon>Archaea</taxon>
        <taxon>Methanobacteriati</taxon>
        <taxon>Methanobacteriota</taxon>
        <taxon>Stenosarchaea group</taxon>
        <taxon>Halobacteria</taxon>
        <taxon>Halobacteriales</taxon>
        <taxon>Haloarculaceae</taxon>
        <taxon>Haloarcula</taxon>
    </lineage>
</organism>
<evidence type="ECO:0000313" key="4">
    <source>
        <dbReference type="Proteomes" id="UP000783863"/>
    </source>
</evidence>
<dbReference type="EMBL" id="RKLQ01000002">
    <property type="protein sequence ID" value="MBX0304796.1"/>
    <property type="molecule type" value="Genomic_DNA"/>
</dbReference>
<protein>
    <recommendedName>
        <fullName evidence="2">DUF8056 domain-containing protein</fullName>
    </recommendedName>
</protein>
<keyword evidence="1" id="KW-0812">Transmembrane</keyword>
<reference evidence="3" key="1">
    <citation type="submission" date="2021-06" db="EMBL/GenBank/DDBJ databases">
        <title>Halomicroarcula sp. F24A a new haloarchaeum isolated from saline soil.</title>
        <authorList>
            <person name="Duran-Viseras A."/>
            <person name="Sanchez-Porro C."/>
            <person name="Ventosa A."/>
        </authorList>
    </citation>
    <scope>NUCLEOTIDE SEQUENCE</scope>
    <source>
        <strain evidence="3">F24A</strain>
    </source>
</reference>
<feature type="domain" description="DUF8056" evidence="2">
    <location>
        <begin position="10"/>
        <end position="173"/>
    </location>
</feature>
<feature type="transmembrane region" description="Helical" evidence="1">
    <location>
        <begin position="107"/>
        <end position="129"/>
    </location>
</feature>
<name>A0A8J8C8U4_9EURY</name>
<feature type="transmembrane region" description="Helical" evidence="1">
    <location>
        <begin position="75"/>
        <end position="95"/>
    </location>
</feature>
<gene>
    <name evidence="3" type="ORF">EGD98_14065</name>
</gene>
<evidence type="ECO:0000259" key="2">
    <source>
        <dbReference type="Pfam" id="PF26243"/>
    </source>
</evidence>
<dbReference type="Pfam" id="PF26243">
    <property type="entry name" value="DUF8056"/>
    <property type="match status" value="1"/>
</dbReference>
<dbReference type="AlphaFoldDB" id="A0A8J8C8U4"/>
<feature type="transmembrane region" description="Helical" evidence="1">
    <location>
        <begin position="35"/>
        <end position="55"/>
    </location>
</feature>
<dbReference type="InterPro" id="IPR058369">
    <property type="entry name" value="DUF8056"/>
</dbReference>
<evidence type="ECO:0000313" key="3">
    <source>
        <dbReference type="EMBL" id="MBX0304796.1"/>
    </source>
</evidence>
<feature type="transmembrane region" description="Helical" evidence="1">
    <location>
        <begin position="149"/>
        <end position="168"/>
    </location>
</feature>
<keyword evidence="4" id="KW-1185">Reference proteome</keyword>
<keyword evidence="1" id="KW-0472">Membrane</keyword>
<proteinExistence type="predicted"/>
<comment type="caution">
    <text evidence="3">The sequence shown here is derived from an EMBL/GenBank/DDBJ whole genome shotgun (WGS) entry which is preliminary data.</text>
</comment>
<dbReference type="RefSeq" id="WP_220588994.1">
    <property type="nucleotide sequence ID" value="NZ_RKLQ01000002.1"/>
</dbReference>
<accession>A0A8J8C8U4</accession>